<reference evidence="1 2" key="1">
    <citation type="submission" date="2024-04" db="EMBL/GenBank/DDBJ databases">
        <title>Flavobacterium sp. DGU41 16S ribosomal RNA gene Genome sequencing and assembly.</title>
        <authorList>
            <person name="Park S."/>
        </authorList>
    </citation>
    <scope>NUCLEOTIDE SEQUENCE [LARGE SCALE GENOMIC DNA]</scope>
    <source>
        <strain evidence="1 2">DGU41</strain>
    </source>
</reference>
<dbReference type="Proteomes" id="UP001393056">
    <property type="component" value="Unassembled WGS sequence"/>
</dbReference>
<protein>
    <recommendedName>
        <fullName evidence="3">Flagellar assembly factor FliW</fullName>
    </recommendedName>
</protein>
<sequence length="152" mass="17331">MENKDQISFGLRKITTEQFAIIESAFDKDNQNIQIGNGLRFGFNLEKRVITVLLSVQFNQDKGPFLLLEIGCLFEIIPEHWKTLYDEDTKVIKIPIALARHLVVLAMGTLRGVLHAKTENTPFNMFLLPTINVTEMVKEDVTIKTIDSVELK</sequence>
<evidence type="ECO:0000313" key="2">
    <source>
        <dbReference type="Proteomes" id="UP001393056"/>
    </source>
</evidence>
<dbReference type="RefSeq" id="WP_341683271.1">
    <property type="nucleotide sequence ID" value="NZ_JBBYHT010000004.1"/>
</dbReference>
<evidence type="ECO:0008006" key="3">
    <source>
        <dbReference type="Google" id="ProtNLM"/>
    </source>
</evidence>
<evidence type="ECO:0000313" key="1">
    <source>
        <dbReference type="EMBL" id="MEL1248381.1"/>
    </source>
</evidence>
<dbReference type="EMBL" id="JBBYHT010000004">
    <property type="protein sequence ID" value="MEL1248381.1"/>
    <property type="molecule type" value="Genomic_DNA"/>
</dbReference>
<comment type="caution">
    <text evidence="1">The sequence shown here is derived from an EMBL/GenBank/DDBJ whole genome shotgun (WGS) entry which is preliminary data.</text>
</comment>
<accession>A0ABU9I841</accession>
<gene>
    <name evidence="1" type="ORF">AAEO58_10030</name>
</gene>
<organism evidence="1 2">
    <name type="scientific">Flavobacterium helocola</name>
    <dbReference type="NCBI Taxonomy" id="3139139"/>
    <lineage>
        <taxon>Bacteria</taxon>
        <taxon>Pseudomonadati</taxon>
        <taxon>Bacteroidota</taxon>
        <taxon>Flavobacteriia</taxon>
        <taxon>Flavobacteriales</taxon>
        <taxon>Flavobacteriaceae</taxon>
        <taxon>Flavobacterium</taxon>
    </lineage>
</organism>
<name>A0ABU9I841_9FLAO</name>
<proteinExistence type="predicted"/>
<keyword evidence="2" id="KW-1185">Reference proteome</keyword>